<dbReference type="AlphaFoldDB" id="A0A443HIN2"/>
<dbReference type="InterPro" id="IPR011009">
    <property type="entry name" value="Kinase-like_dom_sf"/>
</dbReference>
<gene>
    <name evidence="2" type="ORF">C8Q69DRAFT_481957</name>
</gene>
<keyword evidence="2" id="KW-0418">Kinase</keyword>
<accession>A0A443HIN2</accession>
<proteinExistence type="predicted"/>
<dbReference type="InterPro" id="IPR051678">
    <property type="entry name" value="AGP_Transferase"/>
</dbReference>
<feature type="domain" description="Aminoglycoside phosphotransferase" evidence="1">
    <location>
        <begin position="50"/>
        <end position="309"/>
    </location>
</feature>
<dbReference type="EMBL" id="RCNU01000018">
    <property type="protein sequence ID" value="RWQ91654.1"/>
    <property type="molecule type" value="Genomic_DNA"/>
</dbReference>
<dbReference type="PANTHER" id="PTHR21310">
    <property type="entry name" value="AMINOGLYCOSIDE PHOSPHOTRANSFERASE-RELATED-RELATED"/>
    <property type="match status" value="1"/>
</dbReference>
<dbReference type="SUPFAM" id="SSF56112">
    <property type="entry name" value="Protein kinase-like (PK-like)"/>
    <property type="match status" value="1"/>
</dbReference>
<dbReference type="PANTHER" id="PTHR21310:SF37">
    <property type="entry name" value="AMINOGLYCOSIDE PHOSPHOTRANSFERASE DOMAIN-CONTAINING PROTEIN"/>
    <property type="match status" value="1"/>
</dbReference>
<sequence>MYPDDEACKRANTLYILWTRNLRQCSADHIAAKLAAQHRQEIPTKAIHCRDGAYNRCYRITFQKGPDAIVRFPIMGRVALRKEKINDEVAVMAYIAQSTSIPIPAVRGNGVSGSGPYIVMDFVSGNLLSDHLQAPLRDNREPAILDPGISEHKLRAAYRQMAYIILKLHRCQFSHIGSLVKDDRGGWSIGTRPFTHNINELLTYANFPPSAMPQGTFSTATEYFLSLSEIHMQHLKTQRNNAVYNEADCRRKYVARCLFRRIARNFSTSYNNGPFSLFCDDLRPSNVIVDSNLDIKAVIDWEFCYAAPAEFTHCSPWWLLLANPDDWPGGLNDFATQYMPRHNVFLDVLRECERELAYDITIDHTLSERMQQSMDNGDFWVCLAARSSFAFDDIYWNFIDQRYYGEFTTLEDRVELLEKSERAELDRFFKQKTEQAAERKLDPYWTVDEIIAS</sequence>
<dbReference type="InterPro" id="IPR002575">
    <property type="entry name" value="Aminoglycoside_PTrfase"/>
</dbReference>
<keyword evidence="2" id="KW-0808">Transferase</keyword>
<evidence type="ECO:0000259" key="1">
    <source>
        <dbReference type="Pfam" id="PF01636"/>
    </source>
</evidence>
<dbReference type="VEuPathDB" id="FungiDB:C8Q69DRAFT_481957"/>
<dbReference type="Proteomes" id="UP000283841">
    <property type="component" value="Unassembled WGS sequence"/>
</dbReference>
<dbReference type="RefSeq" id="XP_028481299.1">
    <property type="nucleotide sequence ID" value="XM_028631632.1"/>
</dbReference>
<dbReference type="STRING" id="264951.A0A443HIN2"/>
<evidence type="ECO:0000313" key="2">
    <source>
        <dbReference type="EMBL" id="RWQ91654.1"/>
    </source>
</evidence>
<comment type="caution">
    <text evidence="2">The sequence shown here is derived from an EMBL/GenBank/DDBJ whole genome shotgun (WGS) entry which is preliminary data.</text>
</comment>
<keyword evidence="3" id="KW-1185">Reference proteome</keyword>
<evidence type="ECO:0000313" key="3">
    <source>
        <dbReference type="Proteomes" id="UP000283841"/>
    </source>
</evidence>
<dbReference type="Pfam" id="PF01636">
    <property type="entry name" value="APH"/>
    <property type="match status" value="1"/>
</dbReference>
<name>A0A443HIN2_BYSSP</name>
<dbReference type="Gene3D" id="3.90.1200.10">
    <property type="match status" value="1"/>
</dbReference>
<reference evidence="2 3" key="1">
    <citation type="journal article" date="2018" name="Front. Microbiol.">
        <title>Genomic and genetic insights into a cosmopolitan fungus, Paecilomyces variotii (Eurotiales).</title>
        <authorList>
            <person name="Urquhart A.S."/>
            <person name="Mondo S.J."/>
            <person name="Makela M.R."/>
            <person name="Hane J.K."/>
            <person name="Wiebenga A."/>
            <person name="He G."/>
            <person name="Mihaltcheva S."/>
            <person name="Pangilinan J."/>
            <person name="Lipzen A."/>
            <person name="Barry K."/>
            <person name="de Vries R.P."/>
            <person name="Grigoriev I.V."/>
            <person name="Idnurm A."/>
        </authorList>
    </citation>
    <scope>NUCLEOTIDE SEQUENCE [LARGE SCALE GENOMIC DNA]</scope>
    <source>
        <strain evidence="2 3">CBS 101075</strain>
    </source>
</reference>
<organism evidence="2 3">
    <name type="scientific">Byssochlamys spectabilis</name>
    <name type="common">Paecilomyces variotii</name>
    <dbReference type="NCBI Taxonomy" id="264951"/>
    <lineage>
        <taxon>Eukaryota</taxon>
        <taxon>Fungi</taxon>
        <taxon>Dikarya</taxon>
        <taxon>Ascomycota</taxon>
        <taxon>Pezizomycotina</taxon>
        <taxon>Eurotiomycetes</taxon>
        <taxon>Eurotiomycetidae</taxon>
        <taxon>Eurotiales</taxon>
        <taxon>Thermoascaceae</taxon>
        <taxon>Paecilomyces</taxon>
    </lineage>
</organism>
<protein>
    <submittedName>
        <fullName evidence="2">Kinase-like domain-containing protein</fullName>
    </submittedName>
</protein>
<dbReference type="GO" id="GO:0016301">
    <property type="term" value="F:kinase activity"/>
    <property type="evidence" value="ECO:0007669"/>
    <property type="project" value="UniProtKB-KW"/>
</dbReference>
<dbReference type="GeneID" id="39600909"/>